<accession>A0A653CN25</accession>
<organism evidence="1 2">
    <name type="scientific">Callosobruchus maculatus</name>
    <name type="common">Southern cowpea weevil</name>
    <name type="synonym">Pulse bruchid</name>
    <dbReference type="NCBI Taxonomy" id="64391"/>
    <lineage>
        <taxon>Eukaryota</taxon>
        <taxon>Metazoa</taxon>
        <taxon>Ecdysozoa</taxon>
        <taxon>Arthropoda</taxon>
        <taxon>Hexapoda</taxon>
        <taxon>Insecta</taxon>
        <taxon>Pterygota</taxon>
        <taxon>Neoptera</taxon>
        <taxon>Endopterygota</taxon>
        <taxon>Coleoptera</taxon>
        <taxon>Polyphaga</taxon>
        <taxon>Cucujiformia</taxon>
        <taxon>Chrysomeloidea</taxon>
        <taxon>Chrysomelidae</taxon>
        <taxon>Bruchinae</taxon>
        <taxon>Bruchini</taxon>
        <taxon>Callosobruchus</taxon>
    </lineage>
</organism>
<evidence type="ECO:0000313" key="1">
    <source>
        <dbReference type="EMBL" id="VEN49310.1"/>
    </source>
</evidence>
<proteinExistence type="predicted"/>
<protein>
    <submittedName>
        <fullName evidence="1">Uncharacterized protein</fullName>
    </submittedName>
</protein>
<dbReference type="OrthoDB" id="7554222at2759"/>
<gene>
    <name evidence="1" type="ORF">CALMAC_LOCUS10463</name>
</gene>
<evidence type="ECO:0000313" key="2">
    <source>
        <dbReference type="Proteomes" id="UP000410492"/>
    </source>
</evidence>
<keyword evidence="2" id="KW-1185">Reference proteome</keyword>
<name>A0A653CN25_CALMS</name>
<feature type="non-terminal residue" evidence="1">
    <location>
        <position position="212"/>
    </location>
</feature>
<dbReference type="Proteomes" id="UP000410492">
    <property type="component" value="Unassembled WGS sequence"/>
</dbReference>
<dbReference type="AlphaFoldDB" id="A0A653CN25"/>
<sequence length="212" mass="24477">MEHGWRLETVEGGGSCGGGVCLWCWSCRISVEISKKLSDVGAPYPGCREAIRESYKRRGLAEDCIPVLLASLSDNTIKQYNASLQKWWTFCSKDNLDVFNSDSKLVMFLKHNLKSTEAVVHVFVCVFIEIRDEVSIELAEEYWKKISRVFLKHNLKSTEAVVHVFVCVFIEIRDEVSIELAEEYWKKISRVTLKIFLNQRALIYLMKIDKIM</sequence>
<dbReference type="EMBL" id="CAACVG010008325">
    <property type="protein sequence ID" value="VEN49310.1"/>
    <property type="molecule type" value="Genomic_DNA"/>
</dbReference>
<reference evidence="1 2" key="1">
    <citation type="submission" date="2019-01" db="EMBL/GenBank/DDBJ databases">
        <authorList>
            <person name="Sayadi A."/>
        </authorList>
    </citation>
    <scope>NUCLEOTIDE SEQUENCE [LARGE SCALE GENOMIC DNA]</scope>
</reference>